<dbReference type="Proteomes" id="UP000827092">
    <property type="component" value="Unassembled WGS sequence"/>
</dbReference>
<keyword evidence="9" id="KW-0012">Acyltransferase</keyword>
<keyword evidence="5" id="KW-0863">Zinc-finger</keyword>
<dbReference type="PANTHER" id="PTHR45884">
    <property type="entry name" value="N-ACETYLTRANSFERASE ECO"/>
    <property type="match status" value="1"/>
</dbReference>
<evidence type="ECO:0000256" key="10">
    <source>
        <dbReference type="SAM" id="MobiDB-lite"/>
    </source>
</evidence>
<dbReference type="GO" id="GO:0000785">
    <property type="term" value="C:chromatin"/>
    <property type="evidence" value="ECO:0007669"/>
    <property type="project" value="TreeGrafter"/>
</dbReference>
<evidence type="ECO:0000313" key="14">
    <source>
        <dbReference type="Proteomes" id="UP000827092"/>
    </source>
</evidence>
<protein>
    <recommendedName>
        <fullName evidence="15">N-acetyltransferase ESCO1</fullName>
    </recommendedName>
</protein>
<evidence type="ECO:0000256" key="8">
    <source>
        <dbReference type="ARBA" id="ARBA00023306"/>
    </source>
</evidence>
<feature type="region of interest" description="Disordered" evidence="10">
    <location>
        <begin position="35"/>
        <end position="94"/>
    </location>
</feature>
<keyword evidence="3" id="KW-0808">Transferase</keyword>
<dbReference type="GO" id="GO:0008270">
    <property type="term" value="F:zinc ion binding"/>
    <property type="evidence" value="ECO:0007669"/>
    <property type="project" value="UniProtKB-KW"/>
</dbReference>
<dbReference type="InterPro" id="IPR028005">
    <property type="entry name" value="AcTrfase_ESCO_Znf_dom"/>
</dbReference>
<dbReference type="GO" id="GO:0061733">
    <property type="term" value="F:protein-lysine-acetyltransferase activity"/>
    <property type="evidence" value="ECO:0007669"/>
    <property type="project" value="TreeGrafter"/>
</dbReference>
<evidence type="ECO:0000256" key="2">
    <source>
        <dbReference type="ARBA" id="ARBA00005816"/>
    </source>
</evidence>
<keyword evidence="7" id="KW-0539">Nucleus</keyword>
<keyword evidence="4" id="KW-0479">Metal-binding</keyword>
<comment type="similarity">
    <text evidence="2">Belongs to the acetyltransferase family. ECO subfamily.</text>
</comment>
<evidence type="ECO:0000256" key="6">
    <source>
        <dbReference type="ARBA" id="ARBA00022833"/>
    </source>
</evidence>
<evidence type="ECO:0000256" key="3">
    <source>
        <dbReference type="ARBA" id="ARBA00022679"/>
    </source>
</evidence>
<comment type="caution">
    <text evidence="13">The sequence shown here is derived from an EMBL/GenBank/DDBJ whole genome shotgun (WGS) entry which is preliminary data.</text>
</comment>
<dbReference type="AlphaFoldDB" id="A0AAV6UEM6"/>
<dbReference type="Pfam" id="PF13880">
    <property type="entry name" value="Acetyltransf_13"/>
    <property type="match status" value="1"/>
</dbReference>
<evidence type="ECO:0000259" key="12">
    <source>
        <dbReference type="Pfam" id="PF13880"/>
    </source>
</evidence>
<dbReference type="EMBL" id="JAFNEN010000476">
    <property type="protein sequence ID" value="KAG8182199.1"/>
    <property type="molecule type" value="Genomic_DNA"/>
</dbReference>
<evidence type="ECO:0000256" key="4">
    <source>
        <dbReference type="ARBA" id="ARBA00022723"/>
    </source>
</evidence>
<evidence type="ECO:0000256" key="9">
    <source>
        <dbReference type="ARBA" id="ARBA00023315"/>
    </source>
</evidence>
<feature type="region of interest" description="Disordered" evidence="10">
    <location>
        <begin position="149"/>
        <end position="235"/>
    </location>
</feature>
<gene>
    <name evidence="13" type="ORF">JTE90_004137</name>
</gene>
<keyword evidence="14" id="KW-1185">Reference proteome</keyword>
<reference evidence="13 14" key="1">
    <citation type="journal article" date="2022" name="Nat. Ecol. Evol.">
        <title>A masculinizing supergene underlies an exaggerated male reproductive morph in a spider.</title>
        <authorList>
            <person name="Hendrickx F."/>
            <person name="De Corte Z."/>
            <person name="Sonet G."/>
            <person name="Van Belleghem S.M."/>
            <person name="Kostlbacher S."/>
            <person name="Vangestel C."/>
        </authorList>
    </citation>
    <scope>NUCLEOTIDE SEQUENCE [LARGE SCALE GENOMIC DNA]</scope>
    <source>
        <strain evidence="13">W744_W776</strain>
    </source>
</reference>
<feature type="domain" description="N-acetyltransferase ESCO acetyl-transferase" evidence="12">
    <location>
        <begin position="565"/>
        <end position="633"/>
    </location>
</feature>
<proteinExistence type="inferred from homology"/>
<feature type="compositionally biased region" description="Basic residues" evidence="10">
    <location>
        <begin position="58"/>
        <end position="75"/>
    </location>
</feature>
<evidence type="ECO:0000259" key="11">
    <source>
        <dbReference type="Pfam" id="PF13878"/>
    </source>
</evidence>
<feature type="domain" description="N-acetyltransferase ESCO zinc-finger" evidence="11">
    <location>
        <begin position="408"/>
        <end position="446"/>
    </location>
</feature>
<comment type="subcellular location">
    <subcellularLocation>
        <location evidence="1">Nucleus</location>
    </subcellularLocation>
</comment>
<evidence type="ECO:0000256" key="5">
    <source>
        <dbReference type="ARBA" id="ARBA00022771"/>
    </source>
</evidence>
<feature type="compositionally biased region" description="Polar residues" evidence="10">
    <location>
        <begin position="220"/>
        <end position="229"/>
    </location>
</feature>
<evidence type="ECO:0000256" key="1">
    <source>
        <dbReference type="ARBA" id="ARBA00004123"/>
    </source>
</evidence>
<dbReference type="Pfam" id="PF13878">
    <property type="entry name" value="zf-C2H2_3"/>
    <property type="match status" value="1"/>
</dbReference>
<dbReference type="InterPro" id="IPR028009">
    <property type="entry name" value="ESCO_Acetyltransf_dom"/>
</dbReference>
<sequence length="634" mass="71585">MVLNESDCNAREDSFYSPLSATGYLTPLQRKLLREKRNTPVTCPFADDFKTPKSSIKSGKKPKRPASTKPKAKPKTPKEQHVSKPAKENNSELRYSVASLVNQGTSDGTTKEKRFFKNRSPQHLQKTEFVMPLSYKKRSLDFSIEKRNTKQTLEPTKPISPNILASRENKSDNCQSKENASKTSVATTPKRKIVDHKEQTQNPQILTSKPHKSDSCMSLDKTQNPQILTSKPHKSDSCMSLDNVCPVVTTPKRKMQDRDSPEDKNNFVEQSDSVIDVTPKRKVLCRENTSVNKVEKDSTEYRMGGEIFSFDFPSDEELLKRQNEARARLKRALMVNSNNATSVKKVASAVSEAKAYDITNKGKVKCAAPKLYPIFNYTKVKKQEDKAKEPVMRKPTHCIRDTSKGEDQMIIDAGQREIGSRVCKTCNMLYAIGHEEDERLHMGYHDTYLTNLKFPGWKNECIVGDFDDGRVIKIVEKDKHFMLKKVEDVLFIANRDLGFPTAGLPSRPNLVFFLFISNDKRVGGCLVAEPIKSACPVVLGEESAKDSGESPMWQLGNWYASTKPVKAICGVNRIWVAKEFRRQKVASRLIDCLRGCFIYGHVVDCKEMAFTDPSLDGRVFAAAYTGTDNFLVYK</sequence>
<organism evidence="13 14">
    <name type="scientific">Oedothorax gibbosus</name>
    <dbReference type="NCBI Taxonomy" id="931172"/>
    <lineage>
        <taxon>Eukaryota</taxon>
        <taxon>Metazoa</taxon>
        <taxon>Ecdysozoa</taxon>
        <taxon>Arthropoda</taxon>
        <taxon>Chelicerata</taxon>
        <taxon>Arachnida</taxon>
        <taxon>Araneae</taxon>
        <taxon>Araneomorphae</taxon>
        <taxon>Entelegynae</taxon>
        <taxon>Araneoidea</taxon>
        <taxon>Linyphiidae</taxon>
        <taxon>Erigoninae</taxon>
        <taxon>Oedothorax</taxon>
    </lineage>
</organism>
<accession>A0AAV6UEM6</accession>
<keyword evidence="6" id="KW-0862">Zinc</keyword>
<feature type="region of interest" description="Disordered" evidence="10">
    <location>
        <begin position="1"/>
        <end position="21"/>
    </location>
</feature>
<evidence type="ECO:0000256" key="7">
    <source>
        <dbReference type="ARBA" id="ARBA00023242"/>
    </source>
</evidence>
<evidence type="ECO:0008006" key="15">
    <source>
        <dbReference type="Google" id="ProtNLM"/>
    </source>
</evidence>
<evidence type="ECO:0000313" key="13">
    <source>
        <dbReference type="EMBL" id="KAG8182199.1"/>
    </source>
</evidence>
<keyword evidence="8" id="KW-0131">Cell cycle</keyword>
<dbReference type="PANTHER" id="PTHR45884:SF2">
    <property type="entry name" value="N-ACETYLTRANSFERASE ECO"/>
    <property type="match status" value="1"/>
</dbReference>
<feature type="compositionally biased region" description="Basic and acidic residues" evidence="10">
    <location>
        <begin position="76"/>
        <end position="91"/>
    </location>
</feature>
<feature type="compositionally biased region" description="Polar residues" evidence="10">
    <location>
        <begin position="172"/>
        <end position="187"/>
    </location>
</feature>
<name>A0AAV6UEM6_9ARAC</name>
<dbReference type="GO" id="GO:0005634">
    <property type="term" value="C:nucleus"/>
    <property type="evidence" value="ECO:0007669"/>
    <property type="project" value="UniProtKB-SubCell"/>
</dbReference>
<dbReference type="GO" id="GO:0007064">
    <property type="term" value="P:mitotic sister chromatid cohesion"/>
    <property type="evidence" value="ECO:0007669"/>
    <property type="project" value="TreeGrafter"/>
</dbReference>